<dbReference type="AlphaFoldDB" id="A0A8K1ZYJ0"/>
<dbReference type="GO" id="GO:0015628">
    <property type="term" value="P:protein secretion by the type II secretion system"/>
    <property type="evidence" value="ECO:0007669"/>
    <property type="project" value="InterPro"/>
</dbReference>
<comment type="caution">
    <text evidence="11">The sequence shown here is derived from an EMBL/GenBank/DDBJ whole genome shotgun (WGS) entry which is preliminary data.</text>
</comment>
<dbReference type="GO" id="GO:0005886">
    <property type="term" value="C:plasma membrane"/>
    <property type="evidence" value="ECO:0007669"/>
    <property type="project" value="UniProtKB-SubCell"/>
</dbReference>
<name>A0A8K1ZYJ0_9CYAN</name>
<feature type="domain" description="General secretion pathway GspH" evidence="10">
    <location>
        <begin position="72"/>
        <end position="172"/>
    </location>
</feature>
<evidence type="ECO:0000256" key="2">
    <source>
        <dbReference type="ARBA" id="ARBA00022475"/>
    </source>
</evidence>
<feature type="compositionally biased region" description="Polar residues" evidence="8">
    <location>
        <begin position="198"/>
        <end position="210"/>
    </location>
</feature>
<dbReference type="Proteomes" id="UP000607397">
    <property type="component" value="Unassembled WGS sequence"/>
</dbReference>
<dbReference type="InterPro" id="IPR022346">
    <property type="entry name" value="T2SS_GspH"/>
</dbReference>
<sequence length="210" mass="22753">MRSRSPRHSWFIHPLPAVNTMLRSPKPSLSTAGFTLAENLVIVVMIGIMAAFTIPSYLSWVNNKRVDDSVVRLEGALREAQSEAIKRSRACSVEVTATEVLSGEAPDPTKPDERQERCLITGDRVLPVENSPVVITGSNTVRFTYRGTTNAQASFLIYNTDGTAKMRCIVVSDILGIIRTGNYAGANPGQGTPPDPTQIANQCQASPLPD</sequence>
<evidence type="ECO:0000256" key="4">
    <source>
        <dbReference type="ARBA" id="ARBA00022519"/>
    </source>
</evidence>
<evidence type="ECO:0000259" key="10">
    <source>
        <dbReference type="Pfam" id="PF12019"/>
    </source>
</evidence>
<feature type="region of interest" description="Disordered" evidence="8">
    <location>
        <begin position="186"/>
        <end position="210"/>
    </location>
</feature>
<evidence type="ECO:0000256" key="6">
    <source>
        <dbReference type="ARBA" id="ARBA00022989"/>
    </source>
</evidence>
<evidence type="ECO:0000313" key="12">
    <source>
        <dbReference type="Proteomes" id="UP000607397"/>
    </source>
</evidence>
<accession>A0A8K1ZYJ0</accession>
<protein>
    <recommendedName>
        <fullName evidence="10">General secretion pathway GspH domain-containing protein</fullName>
    </recommendedName>
</protein>
<keyword evidence="5 9" id="KW-0812">Transmembrane</keyword>
<evidence type="ECO:0000256" key="5">
    <source>
        <dbReference type="ARBA" id="ARBA00022692"/>
    </source>
</evidence>
<reference evidence="11" key="1">
    <citation type="submission" date="2019-12" db="EMBL/GenBank/DDBJ databases">
        <title>High-Quality draft genome sequences of three cyanobacteria isolated from the limestone walls of the Old Cathedral of Coimbra.</title>
        <authorList>
            <person name="Tiago I."/>
            <person name="Soares F."/>
            <person name="Portugal A."/>
        </authorList>
    </citation>
    <scope>NUCLEOTIDE SEQUENCE [LARGE SCALE GENOMIC DNA]</scope>
    <source>
        <strain evidence="11">C</strain>
    </source>
</reference>
<comment type="subcellular location">
    <subcellularLocation>
        <location evidence="1">Cell inner membrane</location>
        <topology evidence="1">Single-pass membrane protein</topology>
    </subcellularLocation>
</comment>
<dbReference type="Pfam" id="PF12019">
    <property type="entry name" value="GspH"/>
    <property type="match status" value="1"/>
</dbReference>
<dbReference type="EMBL" id="WVIC01000013">
    <property type="protein sequence ID" value="NCJ06448.1"/>
    <property type="molecule type" value="Genomic_DNA"/>
</dbReference>
<keyword evidence="6 9" id="KW-1133">Transmembrane helix</keyword>
<organism evidence="11 12">
    <name type="scientific">Petrachloros mirabilis ULC683</name>
    <dbReference type="NCBI Taxonomy" id="2781853"/>
    <lineage>
        <taxon>Bacteria</taxon>
        <taxon>Bacillati</taxon>
        <taxon>Cyanobacteriota</taxon>
        <taxon>Cyanophyceae</taxon>
        <taxon>Synechococcales</taxon>
        <taxon>Petrachlorosaceae</taxon>
        <taxon>Petrachloros</taxon>
        <taxon>Petrachloros mirabilis</taxon>
    </lineage>
</organism>
<dbReference type="SUPFAM" id="SSF54523">
    <property type="entry name" value="Pili subunits"/>
    <property type="match status" value="1"/>
</dbReference>
<dbReference type="InterPro" id="IPR045584">
    <property type="entry name" value="Pilin-like"/>
</dbReference>
<evidence type="ECO:0000256" key="1">
    <source>
        <dbReference type="ARBA" id="ARBA00004377"/>
    </source>
</evidence>
<dbReference type="RefSeq" id="WP_161824928.1">
    <property type="nucleotide sequence ID" value="NZ_WVIC01000013.1"/>
</dbReference>
<keyword evidence="7 9" id="KW-0472">Membrane</keyword>
<keyword evidence="3" id="KW-0488">Methylation</keyword>
<dbReference type="Gene3D" id="3.30.700.10">
    <property type="entry name" value="Glycoprotein, Type 4 Pilin"/>
    <property type="match status" value="1"/>
</dbReference>
<keyword evidence="4" id="KW-0997">Cell inner membrane</keyword>
<gene>
    <name evidence="11" type="ORF">GS597_07975</name>
</gene>
<evidence type="ECO:0000256" key="7">
    <source>
        <dbReference type="ARBA" id="ARBA00023136"/>
    </source>
</evidence>
<evidence type="ECO:0000256" key="9">
    <source>
        <dbReference type="SAM" id="Phobius"/>
    </source>
</evidence>
<keyword evidence="2" id="KW-1003">Cell membrane</keyword>
<proteinExistence type="predicted"/>
<evidence type="ECO:0000256" key="8">
    <source>
        <dbReference type="SAM" id="MobiDB-lite"/>
    </source>
</evidence>
<feature type="transmembrane region" description="Helical" evidence="9">
    <location>
        <begin position="40"/>
        <end position="60"/>
    </location>
</feature>
<keyword evidence="12" id="KW-1185">Reference proteome</keyword>
<dbReference type="GO" id="GO:0015627">
    <property type="term" value="C:type II protein secretion system complex"/>
    <property type="evidence" value="ECO:0007669"/>
    <property type="project" value="InterPro"/>
</dbReference>
<evidence type="ECO:0000256" key="3">
    <source>
        <dbReference type="ARBA" id="ARBA00022481"/>
    </source>
</evidence>
<evidence type="ECO:0000313" key="11">
    <source>
        <dbReference type="EMBL" id="NCJ06448.1"/>
    </source>
</evidence>